<reference evidence="2 3" key="1">
    <citation type="submission" date="2019-05" db="EMBL/GenBank/DDBJ databases">
        <title>Another draft genome of Portunus trituberculatus and its Hox gene families provides insights of decapod evolution.</title>
        <authorList>
            <person name="Jeong J.-H."/>
            <person name="Song I."/>
            <person name="Kim S."/>
            <person name="Choi T."/>
            <person name="Kim D."/>
            <person name="Ryu S."/>
            <person name="Kim W."/>
        </authorList>
    </citation>
    <scope>NUCLEOTIDE SEQUENCE [LARGE SCALE GENOMIC DNA]</scope>
    <source>
        <tissue evidence="2">Muscle</tissue>
    </source>
</reference>
<keyword evidence="3" id="KW-1185">Reference proteome</keyword>
<feature type="compositionally biased region" description="Basic and acidic residues" evidence="1">
    <location>
        <begin position="91"/>
        <end position="101"/>
    </location>
</feature>
<organism evidence="2 3">
    <name type="scientific">Portunus trituberculatus</name>
    <name type="common">Swimming crab</name>
    <name type="synonym">Neptunus trituberculatus</name>
    <dbReference type="NCBI Taxonomy" id="210409"/>
    <lineage>
        <taxon>Eukaryota</taxon>
        <taxon>Metazoa</taxon>
        <taxon>Ecdysozoa</taxon>
        <taxon>Arthropoda</taxon>
        <taxon>Crustacea</taxon>
        <taxon>Multicrustacea</taxon>
        <taxon>Malacostraca</taxon>
        <taxon>Eumalacostraca</taxon>
        <taxon>Eucarida</taxon>
        <taxon>Decapoda</taxon>
        <taxon>Pleocyemata</taxon>
        <taxon>Brachyura</taxon>
        <taxon>Eubrachyura</taxon>
        <taxon>Portunoidea</taxon>
        <taxon>Portunidae</taxon>
        <taxon>Portuninae</taxon>
        <taxon>Portunus</taxon>
    </lineage>
</organism>
<evidence type="ECO:0000256" key="1">
    <source>
        <dbReference type="SAM" id="MobiDB-lite"/>
    </source>
</evidence>
<dbReference type="Proteomes" id="UP000324222">
    <property type="component" value="Unassembled WGS sequence"/>
</dbReference>
<feature type="region of interest" description="Disordered" evidence="1">
    <location>
        <begin position="81"/>
        <end position="101"/>
    </location>
</feature>
<evidence type="ECO:0000313" key="3">
    <source>
        <dbReference type="Proteomes" id="UP000324222"/>
    </source>
</evidence>
<protein>
    <submittedName>
        <fullName evidence="2">Uncharacterized protein</fullName>
    </submittedName>
</protein>
<evidence type="ECO:0000313" key="2">
    <source>
        <dbReference type="EMBL" id="MPC09154.1"/>
    </source>
</evidence>
<comment type="caution">
    <text evidence="2">The sequence shown here is derived from an EMBL/GenBank/DDBJ whole genome shotgun (WGS) entry which is preliminary data.</text>
</comment>
<dbReference type="EMBL" id="VSRR010000057">
    <property type="protein sequence ID" value="MPC09154.1"/>
    <property type="molecule type" value="Genomic_DNA"/>
</dbReference>
<dbReference type="AlphaFoldDB" id="A0A5B7CK99"/>
<gene>
    <name evidence="2" type="ORF">E2C01_001757</name>
</gene>
<proteinExistence type="predicted"/>
<accession>A0A5B7CK99</accession>
<sequence>MWWRPAATLPPQTPHLARHSPVSSYLYLAHTQLQLNVRGAFYVLCKFRLLLVACEVAAAVLGAATRGQAGEIVSRVWWATESTPPRPTLGKGRDAPRPSRV</sequence>
<name>A0A5B7CK99_PORTR</name>